<evidence type="ECO:0000313" key="1">
    <source>
        <dbReference type="EMBL" id="ORY30168.1"/>
    </source>
</evidence>
<sequence length="256" mass="28066">MRLTPITSLRDSKDPHADAIDLAHLRASTIDSSEIGTLAYGGVPLSNIISHAAEGYEKGIRNGFDTPSISAETSDGLGNHIDRSEHLVIRDLDLPQLESSSEVGQGRIIAHAEYVCCPTDWFSRNKFTPADPNTPVDPRLEGGNQALMDEFTAKIYRTSEALIGGQECYMLTALHTLDTHLRKGIATRLVQWIFPYAKSTKRPIFLVASPIGAHVYWKNGYESVGGNNGIIEIQLEDWGGTKGGVHRLLAMRKEPS</sequence>
<keyword evidence="2" id="KW-1185">Reference proteome</keyword>
<name>A0A1Y2B5Q1_9TREE</name>
<protein>
    <recommendedName>
        <fullName evidence="3">N-acetyltransferase domain-containing protein</fullName>
    </recommendedName>
</protein>
<dbReference type="InParanoid" id="A0A1Y2B5Q1"/>
<reference evidence="1 2" key="1">
    <citation type="submission" date="2016-07" db="EMBL/GenBank/DDBJ databases">
        <title>Pervasive Adenine N6-methylation of Active Genes in Fungi.</title>
        <authorList>
            <consortium name="DOE Joint Genome Institute"/>
            <person name="Mondo S.J."/>
            <person name="Dannebaum R.O."/>
            <person name="Kuo R.C."/>
            <person name="Labutti K."/>
            <person name="Haridas S."/>
            <person name="Kuo A."/>
            <person name="Salamov A."/>
            <person name="Ahrendt S.R."/>
            <person name="Lipzen A."/>
            <person name="Sullivan W."/>
            <person name="Andreopoulos W.B."/>
            <person name="Clum A."/>
            <person name="Lindquist E."/>
            <person name="Daum C."/>
            <person name="Ramamoorthy G.K."/>
            <person name="Gryganskyi A."/>
            <person name="Culley D."/>
            <person name="Magnuson J.K."/>
            <person name="James T.Y."/>
            <person name="O'Malley M.A."/>
            <person name="Stajich J.E."/>
            <person name="Spatafora J.W."/>
            <person name="Visel A."/>
            <person name="Grigoriev I.V."/>
        </authorList>
    </citation>
    <scope>NUCLEOTIDE SEQUENCE [LARGE SCALE GENOMIC DNA]</scope>
    <source>
        <strain evidence="1 2">68-887.2</strain>
    </source>
</reference>
<evidence type="ECO:0000313" key="2">
    <source>
        <dbReference type="Proteomes" id="UP000193986"/>
    </source>
</evidence>
<dbReference type="OrthoDB" id="410198at2759"/>
<dbReference type="AlphaFoldDB" id="A0A1Y2B5Q1"/>
<comment type="caution">
    <text evidence="1">The sequence shown here is derived from an EMBL/GenBank/DDBJ whole genome shotgun (WGS) entry which is preliminary data.</text>
</comment>
<organism evidence="1 2">
    <name type="scientific">Naematelia encephala</name>
    <dbReference type="NCBI Taxonomy" id="71784"/>
    <lineage>
        <taxon>Eukaryota</taxon>
        <taxon>Fungi</taxon>
        <taxon>Dikarya</taxon>
        <taxon>Basidiomycota</taxon>
        <taxon>Agaricomycotina</taxon>
        <taxon>Tremellomycetes</taxon>
        <taxon>Tremellales</taxon>
        <taxon>Naemateliaceae</taxon>
        <taxon>Naematelia</taxon>
    </lineage>
</organism>
<dbReference type="Proteomes" id="UP000193986">
    <property type="component" value="Unassembled WGS sequence"/>
</dbReference>
<evidence type="ECO:0008006" key="3">
    <source>
        <dbReference type="Google" id="ProtNLM"/>
    </source>
</evidence>
<dbReference type="EMBL" id="MCFC01000021">
    <property type="protein sequence ID" value="ORY30168.1"/>
    <property type="molecule type" value="Genomic_DNA"/>
</dbReference>
<dbReference type="InterPro" id="IPR052523">
    <property type="entry name" value="Trichothecene_AcTrans"/>
</dbReference>
<dbReference type="InterPro" id="IPR016181">
    <property type="entry name" value="Acyl_CoA_acyltransferase"/>
</dbReference>
<dbReference type="PANTHER" id="PTHR42791">
    <property type="entry name" value="GNAT FAMILY ACETYLTRANSFERASE"/>
    <property type="match status" value="1"/>
</dbReference>
<dbReference type="PANTHER" id="PTHR42791:SF1">
    <property type="entry name" value="N-ACETYLTRANSFERASE DOMAIN-CONTAINING PROTEIN"/>
    <property type="match status" value="1"/>
</dbReference>
<dbReference type="Gene3D" id="3.40.630.30">
    <property type="match status" value="1"/>
</dbReference>
<accession>A0A1Y2B5Q1</accession>
<proteinExistence type="predicted"/>
<gene>
    <name evidence="1" type="ORF">BCR39DRAFT_529794</name>
</gene>
<dbReference type="SUPFAM" id="SSF55729">
    <property type="entry name" value="Acyl-CoA N-acyltransferases (Nat)"/>
    <property type="match status" value="1"/>
</dbReference>